<dbReference type="Pfam" id="PF05135">
    <property type="entry name" value="Phage_connect_1"/>
    <property type="match status" value="1"/>
</dbReference>
<gene>
    <name evidence="1" type="ORF">DD666_00800</name>
</gene>
<organism evidence="1 2">
    <name type="scientific">Advenella kashmirensis</name>
    <dbReference type="NCBI Taxonomy" id="310575"/>
    <lineage>
        <taxon>Bacteria</taxon>
        <taxon>Pseudomonadati</taxon>
        <taxon>Pseudomonadota</taxon>
        <taxon>Betaproteobacteria</taxon>
        <taxon>Burkholderiales</taxon>
        <taxon>Alcaligenaceae</taxon>
    </lineage>
</organism>
<dbReference type="Proteomes" id="UP000264036">
    <property type="component" value="Unassembled WGS sequence"/>
</dbReference>
<comment type="caution">
    <text evidence="1">The sequence shown here is derived from an EMBL/GenBank/DDBJ whole genome shotgun (WGS) entry which is preliminary data.</text>
</comment>
<evidence type="ECO:0008006" key="3">
    <source>
        <dbReference type="Google" id="ProtNLM"/>
    </source>
</evidence>
<dbReference type="Gene3D" id="1.10.3230.30">
    <property type="entry name" value="Phage gp6-like head-tail connector protein"/>
    <property type="match status" value="1"/>
</dbReference>
<evidence type="ECO:0000313" key="2">
    <source>
        <dbReference type="Proteomes" id="UP000264036"/>
    </source>
</evidence>
<dbReference type="CDD" id="cd08054">
    <property type="entry name" value="gp6"/>
    <property type="match status" value="1"/>
</dbReference>
<sequence>MINLALAKRQCYVDHDLDDALIEQYIKSTYKAMSNYLNRVIIEAEANRTGITDVVADDAIDIAGLLIVAHLYQNRETATDVKIQEIVMGHEYFLRPYRIEMGV</sequence>
<name>A0A356LB08_9BURK</name>
<dbReference type="InterPro" id="IPR021146">
    <property type="entry name" value="Phage_gp6-like_head-tail"/>
</dbReference>
<proteinExistence type="predicted"/>
<reference evidence="1 2" key="1">
    <citation type="journal article" date="2018" name="Nat. Biotechnol.">
        <title>A standardized bacterial taxonomy based on genome phylogeny substantially revises the tree of life.</title>
        <authorList>
            <person name="Parks D.H."/>
            <person name="Chuvochina M."/>
            <person name="Waite D.W."/>
            <person name="Rinke C."/>
            <person name="Skarshewski A."/>
            <person name="Chaumeil P.A."/>
            <person name="Hugenholtz P."/>
        </authorList>
    </citation>
    <scope>NUCLEOTIDE SEQUENCE [LARGE SCALE GENOMIC DNA]</scope>
    <source>
        <strain evidence="1">UBA10707</strain>
    </source>
</reference>
<dbReference type="InterPro" id="IPR006450">
    <property type="entry name" value="Phage_HK97_gp6-like"/>
</dbReference>
<accession>A0A356LB08</accession>
<dbReference type="EMBL" id="DOEK01000003">
    <property type="protein sequence ID" value="HBP27938.1"/>
    <property type="molecule type" value="Genomic_DNA"/>
</dbReference>
<evidence type="ECO:0000313" key="1">
    <source>
        <dbReference type="EMBL" id="HBP27938.1"/>
    </source>
</evidence>
<protein>
    <recommendedName>
        <fullName evidence="3">Phage gp6-like head-tail connector protein</fullName>
    </recommendedName>
</protein>
<dbReference type="AlphaFoldDB" id="A0A356LB08"/>
<dbReference type="NCBIfam" id="TIGR01560">
    <property type="entry name" value="put_DNA_pack"/>
    <property type="match status" value="1"/>
</dbReference>